<evidence type="ECO:0000256" key="1">
    <source>
        <dbReference type="SAM" id="MobiDB-lite"/>
    </source>
</evidence>
<evidence type="ECO:0000313" key="2">
    <source>
        <dbReference type="EnsemblMetazoa" id="CJA01616.1"/>
    </source>
</evidence>
<evidence type="ECO:0000313" key="3">
    <source>
        <dbReference type="Proteomes" id="UP000005237"/>
    </source>
</evidence>
<feature type="compositionally biased region" description="Low complexity" evidence="1">
    <location>
        <begin position="50"/>
        <end position="62"/>
    </location>
</feature>
<accession>A0A8R1DG82</accession>
<reference evidence="3" key="1">
    <citation type="submission" date="2010-08" db="EMBL/GenBank/DDBJ databases">
        <authorList>
            <consortium name="Caenorhabditis japonica Sequencing Consortium"/>
            <person name="Wilson R.K."/>
        </authorList>
    </citation>
    <scope>NUCLEOTIDE SEQUENCE [LARGE SCALE GENOMIC DNA]</scope>
    <source>
        <strain evidence="3">DF5081</strain>
    </source>
</reference>
<keyword evidence="3" id="KW-1185">Reference proteome</keyword>
<feature type="compositionally biased region" description="Polar residues" evidence="1">
    <location>
        <begin position="387"/>
        <end position="402"/>
    </location>
</feature>
<feature type="region of interest" description="Disordered" evidence="1">
    <location>
        <begin position="30"/>
        <end position="70"/>
    </location>
</feature>
<name>A0A8R1DG82_CAEJA</name>
<reference evidence="2" key="2">
    <citation type="submission" date="2022-06" db="UniProtKB">
        <authorList>
            <consortium name="EnsemblMetazoa"/>
        </authorList>
    </citation>
    <scope>IDENTIFICATION</scope>
    <source>
        <strain evidence="2">DF5081</strain>
    </source>
</reference>
<dbReference type="EnsemblMetazoa" id="CJA01616.1">
    <property type="protein sequence ID" value="CJA01616.1"/>
    <property type="gene ID" value="WBGene00120820"/>
</dbReference>
<evidence type="ECO:0008006" key="4">
    <source>
        <dbReference type="Google" id="ProtNLM"/>
    </source>
</evidence>
<dbReference type="AlphaFoldDB" id="A0A8R1DG82"/>
<proteinExistence type="predicted"/>
<sequence length="402" mass="45558">MSDDPLSAILDAQNSVWNGSLPKLVHRPALPSLAPKTTPSALERNDLIDTSRPATSRPPTTSIGFPPLPKLRLPPMQPLHEKPKTPIYPIPRSNISYALNLNDIDDDEILRPDSVASTEMGSYRREQLIKRELRIPPTFSEFREVSVDLDQINSDDIDKMLNGCRAVDHRNTGVLSLQAVLHSIRNVHPSDTWQHLLDWMMALSLEENEKEEQGNTVFLLDYHMFFEVLQNDKQSREVLINIPEVLESDDSGSVFSHRPTSSQEQRERWRVKLLMDLELILSTNPDIDIERFKNATDKKIITVDELKMLLQIYGLTDHIHDLEQRIIDCFLTSDHLFSFSAFIGCLNQINPAVLNPSSPQILPKSAPWSKSPLRKFDDSGFIPDLDATTNGSKPSTSHQYTG</sequence>
<protein>
    <recommendedName>
        <fullName evidence="4">EF-hand domain-containing protein</fullName>
    </recommendedName>
</protein>
<dbReference type="Proteomes" id="UP000005237">
    <property type="component" value="Unassembled WGS sequence"/>
</dbReference>
<organism evidence="2 3">
    <name type="scientific">Caenorhabditis japonica</name>
    <dbReference type="NCBI Taxonomy" id="281687"/>
    <lineage>
        <taxon>Eukaryota</taxon>
        <taxon>Metazoa</taxon>
        <taxon>Ecdysozoa</taxon>
        <taxon>Nematoda</taxon>
        <taxon>Chromadorea</taxon>
        <taxon>Rhabditida</taxon>
        <taxon>Rhabditina</taxon>
        <taxon>Rhabditomorpha</taxon>
        <taxon>Rhabditoidea</taxon>
        <taxon>Rhabditidae</taxon>
        <taxon>Peloderinae</taxon>
        <taxon>Caenorhabditis</taxon>
    </lineage>
</organism>
<feature type="region of interest" description="Disordered" evidence="1">
    <location>
        <begin position="364"/>
        <end position="402"/>
    </location>
</feature>